<evidence type="ECO:0000313" key="2">
    <source>
        <dbReference type="Proteomes" id="UP000092154"/>
    </source>
</evidence>
<feature type="non-terminal residue" evidence="1">
    <location>
        <position position="91"/>
    </location>
</feature>
<feature type="non-terminal residue" evidence="1">
    <location>
        <position position="1"/>
    </location>
</feature>
<accession>A0A1B7MUV8</accession>
<sequence>AGPRGRSACAICLGRFAHKIAECNLPKLWDGSPTHSRRTQEGRLVNPQGLTLCTNWQRPGGCSSGSHDFLHECSGCGLKDHGAQSCPRGEK</sequence>
<dbReference type="EMBL" id="KV448424">
    <property type="protein sequence ID" value="OAX36337.1"/>
    <property type="molecule type" value="Genomic_DNA"/>
</dbReference>
<dbReference type="OrthoDB" id="2158839at2759"/>
<keyword evidence="2" id="KW-1185">Reference proteome</keyword>
<organism evidence="1 2">
    <name type="scientific">Rhizopogon vinicolor AM-OR11-026</name>
    <dbReference type="NCBI Taxonomy" id="1314800"/>
    <lineage>
        <taxon>Eukaryota</taxon>
        <taxon>Fungi</taxon>
        <taxon>Dikarya</taxon>
        <taxon>Basidiomycota</taxon>
        <taxon>Agaricomycotina</taxon>
        <taxon>Agaricomycetes</taxon>
        <taxon>Agaricomycetidae</taxon>
        <taxon>Boletales</taxon>
        <taxon>Suillineae</taxon>
        <taxon>Rhizopogonaceae</taxon>
        <taxon>Rhizopogon</taxon>
    </lineage>
</organism>
<reference evidence="1 2" key="1">
    <citation type="submission" date="2016-06" db="EMBL/GenBank/DDBJ databases">
        <title>Comparative genomics of the ectomycorrhizal sister species Rhizopogon vinicolor and Rhizopogon vesiculosus (Basidiomycota: Boletales) reveals a divergence of the mating type B locus.</title>
        <authorList>
            <consortium name="DOE Joint Genome Institute"/>
            <person name="Mujic A.B."/>
            <person name="Kuo A."/>
            <person name="Tritt A."/>
            <person name="Lipzen A."/>
            <person name="Chen C."/>
            <person name="Johnson J."/>
            <person name="Sharma A."/>
            <person name="Barry K."/>
            <person name="Grigoriev I.V."/>
            <person name="Spatafora J.W."/>
        </authorList>
    </citation>
    <scope>NUCLEOTIDE SEQUENCE [LARGE SCALE GENOMIC DNA]</scope>
    <source>
        <strain evidence="1 2">AM-OR11-026</strain>
    </source>
</reference>
<evidence type="ECO:0000313" key="1">
    <source>
        <dbReference type="EMBL" id="OAX36337.1"/>
    </source>
</evidence>
<proteinExistence type="predicted"/>
<name>A0A1B7MUV8_9AGAM</name>
<gene>
    <name evidence="1" type="ORF">K503DRAFT_653968</name>
</gene>
<protein>
    <submittedName>
        <fullName evidence="1">Uncharacterized protein</fullName>
    </submittedName>
</protein>
<dbReference type="InParanoid" id="A0A1B7MUV8"/>
<dbReference type="Proteomes" id="UP000092154">
    <property type="component" value="Unassembled WGS sequence"/>
</dbReference>
<dbReference type="AlphaFoldDB" id="A0A1B7MUV8"/>